<reference evidence="1" key="2">
    <citation type="submission" date="2021-04" db="EMBL/GenBank/DDBJ databases">
        <authorList>
            <person name="Gilroy R."/>
        </authorList>
    </citation>
    <scope>NUCLEOTIDE SEQUENCE</scope>
    <source>
        <strain evidence="1">ChiBcec16_6824</strain>
    </source>
</reference>
<dbReference type="Proteomes" id="UP000823868">
    <property type="component" value="Unassembled WGS sequence"/>
</dbReference>
<accession>A0A9D2BXM0</accession>
<sequence>MKKCRITVMRITRYEDLMAQYENPISHACDMEVGQVFIANGWEKPEGFCLSAWDTLSPFVLALSHGGENFYDGWMKNPKSAMLSCNDGFRPVSFLVEALDEDATS</sequence>
<gene>
    <name evidence="1" type="ORF">H9841_00230</name>
</gene>
<protein>
    <submittedName>
        <fullName evidence="1">TIGR04076 family protein</fullName>
    </submittedName>
</protein>
<proteinExistence type="predicted"/>
<reference evidence="1" key="1">
    <citation type="journal article" date="2021" name="PeerJ">
        <title>Extensive microbial diversity within the chicken gut microbiome revealed by metagenomics and culture.</title>
        <authorList>
            <person name="Gilroy R."/>
            <person name="Ravi A."/>
            <person name="Getino M."/>
            <person name="Pursley I."/>
            <person name="Horton D.L."/>
            <person name="Alikhan N.F."/>
            <person name="Baker D."/>
            <person name="Gharbi K."/>
            <person name="Hall N."/>
            <person name="Watson M."/>
            <person name="Adriaenssens E.M."/>
            <person name="Foster-Nyarko E."/>
            <person name="Jarju S."/>
            <person name="Secka A."/>
            <person name="Antonio M."/>
            <person name="Oren A."/>
            <person name="Chaudhuri R.R."/>
            <person name="La Ragione R."/>
            <person name="Hildebrand F."/>
            <person name="Pallen M.J."/>
        </authorList>
    </citation>
    <scope>NUCLEOTIDE SEQUENCE</scope>
    <source>
        <strain evidence="1">ChiBcec16_6824</strain>
    </source>
</reference>
<evidence type="ECO:0000313" key="2">
    <source>
        <dbReference type="Proteomes" id="UP000823868"/>
    </source>
</evidence>
<evidence type="ECO:0000313" key="1">
    <source>
        <dbReference type="EMBL" id="HIY20312.1"/>
    </source>
</evidence>
<comment type="caution">
    <text evidence="1">The sequence shown here is derived from an EMBL/GenBank/DDBJ whole genome shotgun (WGS) entry which is preliminary data.</text>
</comment>
<organism evidence="1 2">
    <name type="scientific">Candidatus Flavonifractor merdigallinarum</name>
    <dbReference type="NCBI Taxonomy" id="2838589"/>
    <lineage>
        <taxon>Bacteria</taxon>
        <taxon>Bacillati</taxon>
        <taxon>Bacillota</taxon>
        <taxon>Clostridia</taxon>
        <taxon>Eubacteriales</taxon>
        <taxon>Oscillospiraceae</taxon>
        <taxon>Flavonifractor</taxon>
    </lineage>
</organism>
<name>A0A9D2BXM0_9FIRM</name>
<dbReference type="AlphaFoldDB" id="A0A9D2BXM0"/>
<dbReference type="InterPro" id="IPR023811">
    <property type="entry name" value="CHP04076"/>
</dbReference>
<dbReference type="EMBL" id="DXDX01000005">
    <property type="protein sequence ID" value="HIY20312.1"/>
    <property type="molecule type" value="Genomic_DNA"/>
</dbReference>
<dbReference type="NCBIfam" id="TIGR04076">
    <property type="entry name" value="TIGR04076 family protein"/>
    <property type="match status" value="1"/>
</dbReference>